<sequence length="212" mass="24547">MEDYRTLFTELLSVDALPLDYKRYVKSSELSTYEKDEQTPSIKRKFCPFCGISWIDGKYCRVRHRKIARKYIKVDSHKVRKVCIYSCLKCTNHVSFPLFISQVKIKPLKKMSTSDSEKVRNSQDKKGSKHSKSLTEKGKRKGSYQKDTRIKKANTKGMSSDQDILAKNKKQKMKSLAKIKKRQQGKPRDKKPPSKQKGKSAEPGLFDFLSNL</sequence>
<proteinExistence type="predicted"/>
<comment type="caution">
    <text evidence="2">The sequence shown here is derived from an EMBL/GenBank/DDBJ whole genome shotgun (WGS) entry which is preliminary data.</text>
</comment>
<keyword evidence="3" id="KW-1185">Reference proteome</keyword>
<feature type="region of interest" description="Disordered" evidence="1">
    <location>
        <begin position="110"/>
        <end position="212"/>
    </location>
</feature>
<evidence type="ECO:0000313" key="2">
    <source>
        <dbReference type="EMBL" id="GKT29023.1"/>
    </source>
</evidence>
<reference evidence="2" key="1">
    <citation type="submission" date="2022-03" db="EMBL/GenBank/DDBJ databases">
        <title>Draft genome sequence of Aduncisulcus paluster, a free-living microaerophilic Fornicata.</title>
        <authorList>
            <person name="Yuyama I."/>
            <person name="Kume K."/>
            <person name="Tamura T."/>
            <person name="Inagaki Y."/>
            <person name="Hashimoto T."/>
        </authorList>
    </citation>
    <scope>NUCLEOTIDE SEQUENCE</scope>
    <source>
        <strain evidence="2">NY0171</strain>
    </source>
</reference>
<accession>A0ABQ5K8Z3</accession>
<feature type="compositionally biased region" description="Basic residues" evidence="1">
    <location>
        <begin position="127"/>
        <end position="143"/>
    </location>
</feature>
<feature type="compositionally biased region" description="Basic residues" evidence="1">
    <location>
        <begin position="167"/>
        <end position="185"/>
    </location>
</feature>
<dbReference type="EMBL" id="BQXS01000610">
    <property type="protein sequence ID" value="GKT29023.1"/>
    <property type="molecule type" value="Genomic_DNA"/>
</dbReference>
<evidence type="ECO:0000313" key="3">
    <source>
        <dbReference type="Proteomes" id="UP001057375"/>
    </source>
</evidence>
<name>A0ABQ5K8Z3_9EUKA</name>
<evidence type="ECO:0000256" key="1">
    <source>
        <dbReference type="SAM" id="MobiDB-lite"/>
    </source>
</evidence>
<dbReference type="Proteomes" id="UP001057375">
    <property type="component" value="Unassembled WGS sequence"/>
</dbReference>
<feature type="compositionally biased region" description="Basic and acidic residues" evidence="1">
    <location>
        <begin position="115"/>
        <end position="126"/>
    </location>
</feature>
<protein>
    <submittedName>
        <fullName evidence="2">Uncharacterized protein</fullName>
    </submittedName>
</protein>
<organism evidence="2 3">
    <name type="scientific">Aduncisulcus paluster</name>
    <dbReference type="NCBI Taxonomy" id="2918883"/>
    <lineage>
        <taxon>Eukaryota</taxon>
        <taxon>Metamonada</taxon>
        <taxon>Carpediemonas-like organisms</taxon>
        <taxon>Aduncisulcus</taxon>
    </lineage>
</organism>
<gene>
    <name evidence="2" type="ORF">ADUPG1_001000</name>
</gene>